<dbReference type="AlphaFoldDB" id="A0AAI8G622"/>
<gene>
    <name evidence="1" type="ORF">AS202_17710</name>
</gene>
<proteinExistence type="predicted"/>
<accession>A0AAI8G622</accession>
<evidence type="ECO:0000313" key="1">
    <source>
        <dbReference type="EMBL" id="ALU27872.1"/>
    </source>
</evidence>
<evidence type="ECO:0000313" key="2">
    <source>
        <dbReference type="Proteomes" id="UP000069030"/>
    </source>
</evidence>
<sequence>MLNYTADVLHTSLPLRADRMGFFASSERHSIRGIVRMYVIHPYRCVPIGWDSSQAQKDIVYGDCEDVCNTSLPLCADRMGFFAGSEGHSVRGIVRMYVIHPYHCVLIE</sequence>
<dbReference type="Proteomes" id="UP000069030">
    <property type="component" value="Chromosome"/>
</dbReference>
<dbReference type="KEGG" id="mod:AS202_17710"/>
<organism evidence="1 2">
    <name type="scientific">Myroides odoratimimus</name>
    <dbReference type="NCBI Taxonomy" id="76832"/>
    <lineage>
        <taxon>Bacteria</taxon>
        <taxon>Pseudomonadati</taxon>
        <taxon>Bacteroidota</taxon>
        <taxon>Flavobacteriia</taxon>
        <taxon>Flavobacteriales</taxon>
        <taxon>Flavobacteriaceae</taxon>
        <taxon>Myroides</taxon>
    </lineage>
</organism>
<name>A0AAI8G622_9FLAO</name>
<protein>
    <submittedName>
        <fullName evidence="1">Uncharacterized protein</fullName>
    </submittedName>
</protein>
<reference evidence="1 2" key="1">
    <citation type="journal article" date="2016" name="J. Zhejiang Univ. Sci. B">
        <title>Antibiotic resistance mechanisms of Myroides sp.</title>
        <authorList>
            <person name="Hu S."/>
            <person name="Yuan S."/>
            <person name="Qu H."/>
            <person name="Jiang T."/>
            <person name="Zhou Y."/>
            <person name="Wang M."/>
            <person name="Ming D."/>
        </authorList>
    </citation>
    <scope>NUCLEOTIDE SEQUENCE [LARGE SCALE GENOMIC DNA]</scope>
    <source>
        <strain evidence="1 2">PR63039</strain>
    </source>
</reference>
<dbReference type="EMBL" id="CP013690">
    <property type="protein sequence ID" value="ALU27872.1"/>
    <property type="molecule type" value="Genomic_DNA"/>
</dbReference>